<evidence type="ECO:0000256" key="11">
    <source>
        <dbReference type="ARBA" id="ARBA00023180"/>
    </source>
</evidence>
<feature type="transmembrane region" description="Helical" evidence="18">
    <location>
        <begin position="327"/>
        <end position="348"/>
    </location>
</feature>
<feature type="region of interest" description="Disordered" evidence="17">
    <location>
        <begin position="1"/>
        <end position="44"/>
    </location>
</feature>
<keyword evidence="20" id="KW-1185">Reference proteome</keyword>
<dbReference type="GO" id="GO:0015179">
    <property type="term" value="F:L-amino acid transmembrane transporter activity"/>
    <property type="evidence" value="ECO:0007669"/>
    <property type="project" value="TreeGrafter"/>
</dbReference>
<name>A0AAQ4DX50_AMBAM</name>
<dbReference type="SUPFAM" id="SSF161070">
    <property type="entry name" value="SNF-like"/>
    <property type="match status" value="1"/>
</dbReference>
<feature type="transmembrane region" description="Helical" evidence="18">
    <location>
        <begin position="430"/>
        <end position="447"/>
    </location>
</feature>
<keyword evidence="7 18" id="KW-1133">Transmembrane helix</keyword>
<dbReference type="GO" id="GO:0005886">
    <property type="term" value="C:plasma membrane"/>
    <property type="evidence" value="ECO:0007669"/>
    <property type="project" value="TreeGrafter"/>
</dbReference>
<evidence type="ECO:0000256" key="6">
    <source>
        <dbReference type="ARBA" id="ARBA00022970"/>
    </source>
</evidence>
<comment type="similarity">
    <text evidence="2">Belongs to the sodium:neurotransmitter symporter (SNF) (TC 2.A.22) family.</text>
</comment>
<evidence type="ECO:0000256" key="1">
    <source>
        <dbReference type="ARBA" id="ARBA00004141"/>
    </source>
</evidence>
<dbReference type="InterPro" id="IPR000175">
    <property type="entry name" value="Na/ntran_symport"/>
</dbReference>
<feature type="transmembrane region" description="Helical" evidence="18">
    <location>
        <begin position="390"/>
        <end position="409"/>
    </location>
</feature>
<evidence type="ECO:0000256" key="14">
    <source>
        <dbReference type="ARBA" id="ARBA00040215"/>
    </source>
</evidence>
<feature type="transmembrane region" description="Helical" evidence="18">
    <location>
        <begin position="85"/>
        <end position="106"/>
    </location>
</feature>
<evidence type="ECO:0000256" key="5">
    <source>
        <dbReference type="ARBA" id="ARBA00022847"/>
    </source>
</evidence>
<dbReference type="InterPro" id="IPR037272">
    <property type="entry name" value="SNS_sf"/>
</dbReference>
<evidence type="ECO:0000313" key="20">
    <source>
        <dbReference type="Proteomes" id="UP001321473"/>
    </source>
</evidence>
<dbReference type="Proteomes" id="UP001321473">
    <property type="component" value="Unassembled WGS sequence"/>
</dbReference>
<evidence type="ECO:0000256" key="17">
    <source>
        <dbReference type="SAM" id="MobiDB-lite"/>
    </source>
</evidence>
<dbReference type="PROSITE" id="PS50267">
    <property type="entry name" value="NA_NEUROTRAN_SYMP_3"/>
    <property type="match status" value="1"/>
</dbReference>
<feature type="binding site" evidence="15">
    <location>
        <position position="402"/>
    </location>
    <ligand>
        <name>Na(+)</name>
        <dbReference type="ChEBI" id="CHEBI:29101"/>
        <label>1</label>
    </ligand>
</feature>
<evidence type="ECO:0000256" key="13">
    <source>
        <dbReference type="ARBA" id="ARBA00037785"/>
    </source>
</evidence>
<keyword evidence="8 15" id="KW-0915">Sodium</keyword>
<gene>
    <name evidence="19" type="ORF">V5799_006173</name>
</gene>
<evidence type="ECO:0000256" key="16">
    <source>
        <dbReference type="PIRSR" id="PIRSR600175-2"/>
    </source>
</evidence>
<comment type="function">
    <text evidence="13">Unusual broad substrate spectrum amino acid:sodium cotransporter that promotes absorption of the D isomers of essential amino acids. Neutral amino acids are the preferred substrates, especially methionine and phenylalanine.</text>
</comment>
<evidence type="ECO:0000256" key="18">
    <source>
        <dbReference type="SAM" id="Phobius"/>
    </source>
</evidence>
<sequence>MRDKWELQELPPPYQEKTSENGIALGLHSTPTDEESPPPPGTAHNRKQWNKGMQFFLSCLSISIGLGNVWRFPTLAYQNGGGAFLIPYFIVLFLIGKPVYFMELAIGQFVGKSHVKVWKCVPGLKGIGVAQLFSTFYVTVSYNYIMALCLFYLFASWQSYLPWSRCDPEWSDATCVDASMNSSVTTNVTSASSAPEQYFQKYVLRDSGGFTLPTALDWRMALCCLLAWTCEALSTYKGIRSVGKVVYLTSTMPYVVMISLLIITCLQDGAFNGIKAFFVPHWEKIWEIEVWFKACEQSFFSLTTAFGHLIMYASYNDFRHQVGRDAFFISIADTMTSILAGCVVFATLGSLAHDLNTDDISQVLKGESDLGLAFVTYPEALSRISFVPQLWSVLFFLMLFLLGLGTGVGDVQAVTTVLTDQFPGLTKWRSHISVVFCVICFGTGLILCTDSGNALRLLFDNYGVGQAVFLYAIFEVVGLMWIYGIRNVVRDFEYMLNGKISWYWKITWGFITPVSLIAIFIYGNATEGSASSLPPLGQTIGWVLAAIAIGQVPLWMAITFAKAPGANILQKLKATFSPTDNYGPRDPMVRSEWNAWKQQQHRPTWRSAAATSQPAYVMNGQVNPTFTPDTSA</sequence>
<feature type="transmembrane region" description="Helical" evidence="18">
    <location>
        <begin position="251"/>
        <end position="278"/>
    </location>
</feature>
<dbReference type="Pfam" id="PF00209">
    <property type="entry name" value="SNF"/>
    <property type="match status" value="1"/>
</dbReference>
<evidence type="ECO:0000256" key="15">
    <source>
        <dbReference type="PIRSR" id="PIRSR600175-1"/>
    </source>
</evidence>
<evidence type="ECO:0000256" key="2">
    <source>
        <dbReference type="ARBA" id="ARBA00006459"/>
    </source>
</evidence>
<dbReference type="EMBL" id="JARKHS020025783">
    <property type="protein sequence ID" value="KAK8767040.1"/>
    <property type="molecule type" value="Genomic_DNA"/>
</dbReference>
<evidence type="ECO:0000256" key="10">
    <source>
        <dbReference type="ARBA" id="ARBA00023136"/>
    </source>
</evidence>
<evidence type="ECO:0000256" key="12">
    <source>
        <dbReference type="ARBA" id="ARBA00023201"/>
    </source>
</evidence>
<keyword evidence="3" id="KW-0813">Transport</keyword>
<evidence type="ECO:0000256" key="3">
    <source>
        <dbReference type="ARBA" id="ARBA00022448"/>
    </source>
</evidence>
<organism evidence="19 20">
    <name type="scientific">Amblyomma americanum</name>
    <name type="common">Lone star tick</name>
    <dbReference type="NCBI Taxonomy" id="6943"/>
    <lineage>
        <taxon>Eukaryota</taxon>
        <taxon>Metazoa</taxon>
        <taxon>Ecdysozoa</taxon>
        <taxon>Arthropoda</taxon>
        <taxon>Chelicerata</taxon>
        <taxon>Arachnida</taxon>
        <taxon>Acari</taxon>
        <taxon>Parasitiformes</taxon>
        <taxon>Ixodida</taxon>
        <taxon>Ixodoidea</taxon>
        <taxon>Ixodidae</taxon>
        <taxon>Amblyomminae</taxon>
        <taxon>Amblyomma</taxon>
    </lineage>
</organism>
<reference evidence="19 20" key="1">
    <citation type="journal article" date="2023" name="Arcadia Sci">
        <title>De novo assembly of a long-read Amblyomma americanum tick genome.</title>
        <authorList>
            <person name="Chou S."/>
            <person name="Poskanzer K.E."/>
            <person name="Rollins M."/>
            <person name="Thuy-Boun P.S."/>
        </authorList>
    </citation>
    <scope>NUCLEOTIDE SEQUENCE [LARGE SCALE GENOMIC DNA]</scope>
    <source>
        <strain evidence="19">F_SG_1</strain>
        <tissue evidence="19">Salivary glands</tissue>
    </source>
</reference>
<keyword evidence="9" id="KW-0406">Ion transport</keyword>
<dbReference type="PRINTS" id="PR00176">
    <property type="entry name" value="NANEUSMPORT"/>
</dbReference>
<feature type="binding site" evidence="15">
    <location>
        <position position="301"/>
    </location>
    <ligand>
        <name>Na(+)</name>
        <dbReference type="ChEBI" id="CHEBI:29101"/>
        <label>1</label>
    </ligand>
</feature>
<evidence type="ECO:0000256" key="4">
    <source>
        <dbReference type="ARBA" id="ARBA00022692"/>
    </source>
</evidence>
<feature type="transmembrane region" description="Helical" evidence="18">
    <location>
        <begin position="506"/>
        <end position="525"/>
    </location>
</feature>
<feature type="transmembrane region" description="Helical" evidence="18">
    <location>
        <begin position="467"/>
        <end position="485"/>
    </location>
</feature>
<evidence type="ECO:0000256" key="8">
    <source>
        <dbReference type="ARBA" id="ARBA00023053"/>
    </source>
</evidence>
<feature type="transmembrane region" description="Helical" evidence="18">
    <location>
        <begin position="127"/>
        <end position="155"/>
    </location>
</feature>
<feature type="binding site" evidence="15">
    <location>
        <position position="68"/>
    </location>
    <ligand>
        <name>Na(+)</name>
        <dbReference type="ChEBI" id="CHEBI:29101"/>
        <label>1</label>
    </ligand>
</feature>
<keyword evidence="10 18" id="KW-0472">Membrane</keyword>
<protein>
    <recommendedName>
        <fullName evidence="14">Sodium-dependent nutrient amino acid transporter 1</fullName>
    </recommendedName>
</protein>
<accession>A0AAQ4DX50</accession>
<dbReference type="AlphaFoldDB" id="A0AAQ4DX50"/>
<keyword evidence="16" id="KW-1015">Disulfide bond</keyword>
<keyword evidence="15" id="KW-0479">Metal-binding</keyword>
<feature type="transmembrane region" description="Helical" evidence="18">
    <location>
        <begin position="55"/>
        <end position="73"/>
    </location>
</feature>
<dbReference type="PANTHER" id="PTHR11616:SF321">
    <property type="entry name" value="SODIUM-DEPENDENT NUTRIENT AMINO ACID TRANSPORTER 1-RELATED"/>
    <property type="match status" value="1"/>
</dbReference>
<keyword evidence="4 18" id="KW-0812">Transmembrane</keyword>
<keyword evidence="6" id="KW-0029">Amino-acid transport</keyword>
<keyword evidence="12" id="KW-0739">Sodium transport</keyword>
<proteinExistence type="inferred from homology"/>
<comment type="caution">
    <text evidence="19">The sequence shown here is derived from an EMBL/GenBank/DDBJ whole genome shotgun (WGS) entry which is preliminary data.</text>
</comment>
<feature type="disulfide bond" evidence="16">
    <location>
        <begin position="166"/>
        <end position="175"/>
    </location>
</feature>
<evidence type="ECO:0000256" key="9">
    <source>
        <dbReference type="ARBA" id="ARBA00023065"/>
    </source>
</evidence>
<dbReference type="GO" id="GO:0046872">
    <property type="term" value="F:metal ion binding"/>
    <property type="evidence" value="ECO:0007669"/>
    <property type="project" value="UniProtKB-KW"/>
</dbReference>
<keyword evidence="5" id="KW-0769">Symport</keyword>
<dbReference type="PANTHER" id="PTHR11616">
    <property type="entry name" value="SODIUM/CHLORIDE DEPENDENT TRANSPORTER"/>
    <property type="match status" value="1"/>
</dbReference>
<comment type="subcellular location">
    <subcellularLocation>
        <location evidence="1">Membrane</location>
        <topology evidence="1">Multi-pass membrane protein</topology>
    </subcellularLocation>
</comment>
<dbReference type="GO" id="GO:0089718">
    <property type="term" value="P:amino acid import across plasma membrane"/>
    <property type="evidence" value="ECO:0007669"/>
    <property type="project" value="TreeGrafter"/>
</dbReference>
<feature type="transmembrane region" description="Helical" evidence="18">
    <location>
        <begin position="540"/>
        <end position="561"/>
    </location>
</feature>
<evidence type="ECO:0000313" key="19">
    <source>
        <dbReference type="EMBL" id="KAK8767040.1"/>
    </source>
</evidence>
<dbReference type="GO" id="GO:0005283">
    <property type="term" value="F:amino acid:sodium symporter activity"/>
    <property type="evidence" value="ECO:0007669"/>
    <property type="project" value="TreeGrafter"/>
</dbReference>
<evidence type="ECO:0000256" key="7">
    <source>
        <dbReference type="ARBA" id="ARBA00022989"/>
    </source>
</evidence>
<keyword evidence="11" id="KW-0325">Glycoprotein</keyword>